<sequence length="113" mass="12517">MHRSASGSLVNEQKTFIDSSATHNNIDTDHQLPTYDPLSDVAKKELSRLRFAENAVHAIPLVLAFCAIVLWFFSNAATLYKWADNLSGSSAFINSICCKVLLALIFGRHCPFC</sequence>
<keyword evidence="1" id="KW-0472">Membrane</keyword>
<keyword evidence="1" id="KW-0812">Transmembrane</keyword>
<dbReference type="EMBL" id="CM051401">
    <property type="protein sequence ID" value="KAJ4712661.1"/>
    <property type="molecule type" value="Genomic_DNA"/>
</dbReference>
<evidence type="ECO:0000313" key="1">
    <source>
        <dbReference type="EMBL" id="KAJ4712661.1"/>
    </source>
</evidence>
<accession>A0ACC1XMM1</accession>
<name>A0ACC1XMM1_MELAZ</name>
<protein>
    <submittedName>
        <fullName evidence="1">Transmembrane protein</fullName>
    </submittedName>
</protein>
<dbReference type="Proteomes" id="UP001164539">
    <property type="component" value="Chromosome 8"/>
</dbReference>
<keyword evidence="2" id="KW-1185">Reference proteome</keyword>
<evidence type="ECO:0000313" key="2">
    <source>
        <dbReference type="Proteomes" id="UP001164539"/>
    </source>
</evidence>
<reference evidence="1 2" key="1">
    <citation type="journal article" date="2023" name="Science">
        <title>Complex scaffold remodeling in plant triterpene biosynthesis.</title>
        <authorList>
            <person name="De La Pena R."/>
            <person name="Hodgson H."/>
            <person name="Liu J.C."/>
            <person name="Stephenson M.J."/>
            <person name="Martin A.C."/>
            <person name="Owen C."/>
            <person name="Harkess A."/>
            <person name="Leebens-Mack J."/>
            <person name="Jimenez L.E."/>
            <person name="Osbourn A."/>
            <person name="Sattely E.S."/>
        </authorList>
    </citation>
    <scope>NUCLEOTIDE SEQUENCE [LARGE SCALE GENOMIC DNA]</scope>
    <source>
        <strain evidence="2">cv. JPN11</strain>
        <tissue evidence="1">Leaf</tissue>
    </source>
</reference>
<gene>
    <name evidence="1" type="ORF">OWV82_014864</name>
</gene>
<comment type="caution">
    <text evidence="1">The sequence shown here is derived from an EMBL/GenBank/DDBJ whole genome shotgun (WGS) entry which is preliminary data.</text>
</comment>
<proteinExistence type="predicted"/>
<organism evidence="1 2">
    <name type="scientific">Melia azedarach</name>
    <name type="common">Chinaberry tree</name>
    <dbReference type="NCBI Taxonomy" id="155640"/>
    <lineage>
        <taxon>Eukaryota</taxon>
        <taxon>Viridiplantae</taxon>
        <taxon>Streptophyta</taxon>
        <taxon>Embryophyta</taxon>
        <taxon>Tracheophyta</taxon>
        <taxon>Spermatophyta</taxon>
        <taxon>Magnoliopsida</taxon>
        <taxon>eudicotyledons</taxon>
        <taxon>Gunneridae</taxon>
        <taxon>Pentapetalae</taxon>
        <taxon>rosids</taxon>
        <taxon>malvids</taxon>
        <taxon>Sapindales</taxon>
        <taxon>Meliaceae</taxon>
        <taxon>Melia</taxon>
    </lineage>
</organism>